<dbReference type="AlphaFoldDB" id="A0A0C3CP49"/>
<proteinExistence type="predicted"/>
<dbReference type="HOGENOM" id="CLU_2886596_0_0_1"/>
<evidence type="ECO:0000313" key="2">
    <source>
        <dbReference type="Proteomes" id="UP000054166"/>
    </source>
</evidence>
<name>A0A0C3CP49_PILCF</name>
<keyword evidence="2" id="KW-1185">Reference proteome</keyword>
<dbReference type="EMBL" id="KN832971">
    <property type="protein sequence ID" value="KIM91507.1"/>
    <property type="molecule type" value="Genomic_DNA"/>
</dbReference>
<sequence length="63" mass="6936">MATVSGKAPSLPHRASQIQIAVSSGIITHFLHQFSWAFDKAVLSEFGILSGFIHLVRILKFLD</sequence>
<gene>
    <name evidence="1" type="ORF">PILCRDRAFT_810794</name>
</gene>
<dbReference type="InParanoid" id="A0A0C3CP49"/>
<accession>A0A0C3CP49</accession>
<dbReference type="Proteomes" id="UP000054166">
    <property type="component" value="Unassembled WGS sequence"/>
</dbReference>
<protein>
    <submittedName>
        <fullName evidence="1">Uncharacterized protein</fullName>
    </submittedName>
</protein>
<reference evidence="1 2" key="1">
    <citation type="submission" date="2014-04" db="EMBL/GenBank/DDBJ databases">
        <authorList>
            <consortium name="DOE Joint Genome Institute"/>
            <person name="Kuo A."/>
            <person name="Tarkka M."/>
            <person name="Buscot F."/>
            <person name="Kohler A."/>
            <person name="Nagy L.G."/>
            <person name="Floudas D."/>
            <person name="Copeland A."/>
            <person name="Barry K.W."/>
            <person name="Cichocki N."/>
            <person name="Veneault-Fourrey C."/>
            <person name="LaButti K."/>
            <person name="Lindquist E.A."/>
            <person name="Lipzen A."/>
            <person name="Lundell T."/>
            <person name="Morin E."/>
            <person name="Murat C."/>
            <person name="Sun H."/>
            <person name="Tunlid A."/>
            <person name="Henrissat B."/>
            <person name="Grigoriev I.V."/>
            <person name="Hibbett D.S."/>
            <person name="Martin F."/>
            <person name="Nordberg H.P."/>
            <person name="Cantor M.N."/>
            <person name="Hua S.X."/>
        </authorList>
    </citation>
    <scope>NUCLEOTIDE SEQUENCE [LARGE SCALE GENOMIC DNA]</scope>
    <source>
        <strain evidence="1 2">F 1598</strain>
    </source>
</reference>
<evidence type="ECO:0000313" key="1">
    <source>
        <dbReference type="EMBL" id="KIM91507.1"/>
    </source>
</evidence>
<reference evidence="2" key="2">
    <citation type="submission" date="2015-01" db="EMBL/GenBank/DDBJ databases">
        <title>Evolutionary Origins and Diversification of the Mycorrhizal Mutualists.</title>
        <authorList>
            <consortium name="DOE Joint Genome Institute"/>
            <consortium name="Mycorrhizal Genomics Consortium"/>
            <person name="Kohler A."/>
            <person name="Kuo A."/>
            <person name="Nagy L.G."/>
            <person name="Floudas D."/>
            <person name="Copeland A."/>
            <person name="Barry K.W."/>
            <person name="Cichocki N."/>
            <person name="Veneault-Fourrey C."/>
            <person name="LaButti K."/>
            <person name="Lindquist E.A."/>
            <person name="Lipzen A."/>
            <person name="Lundell T."/>
            <person name="Morin E."/>
            <person name="Murat C."/>
            <person name="Riley R."/>
            <person name="Ohm R."/>
            <person name="Sun H."/>
            <person name="Tunlid A."/>
            <person name="Henrissat B."/>
            <person name="Grigoriev I.V."/>
            <person name="Hibbett D.S."/>
            <person name="Martin F."/>
        </authorList>
    </citation>
    <scope>NUCLEOTIDE SEQUENCE [LARGE SCALE GENOMIC DNA]</scope>
    <source>
        <strain evidence="2">F 1598</strain>
    </source>
</reference>
<organism evidence="1 2">
    <name type="scientific">Piloderma croceum (strain F 1598)</name>
    <dbReference type="NCBI Taxonomy" id="765440"/>
    <lineage>
        <taxon>Eukaryota</taxon>
        <taxon>Fungi</taxon>
        <taxon>Dikarya</taxon>
        <taxon>Basidiomycota</taxon>
        <taxon>Agaricomycotina</taxon>
        <taxon>Agaricomycetes</taxon>
        <taxon>Agaricomycetidae</taxon>
        <taxon>Atheliales</taxon>
        <taxon>Atheliaceae</taxon>
        <taxon>Piloderma</taxon>
    </lineage>
</organism>